<dbReference type="AlphaFoldDB" id="A0A1D7TME1"/>
<proteinExistence type="inferred from homology"/>
<comment type="cofactor">
    <cofactor evidence="21">
        <name>Mg(2+)</name>
        <dbReference type="ChEBI" id="CHEBI:18420"/>
    </cofactor>
    <cofactor evidence="21">
        <name>Ca(2+)</name>
        <dbReference type="ChEBI" id="CHEBI:29108"/>
    </cofactor>
    <cofactor evidence="21">
        <name>Mn(2+)</name>
        <dbReference type="ChEBI" id="CHEBI:29035"/>
    </cofactor>
    <cofactor evidence="21">
        <name>Co(2+)</name>
        <dbReference type="ChEBI" id="CHEBI:48828"/>
    </cofactor>
    <text evidence="21">Binds 1 Mg(2+) ion per subunit. Can also utilize other divalent metal cations, such as Ca(2+), Mn(2+) and Co(2+).</text>
</comment>
<feature type="active site" description="Proton donor" evidence="16">
    <location>
        <position position="398"/>
    </location>
</feature>
<keyword evidence="22" id="KW-0472">Membrane</keyword>
<dbReference type="PATRIC" id="fig|1193502.14.peg.2433"/>
<dbReference type="PROSITE" id="PS00802">
    <property type="entry name" value="TRANSKETOLASE_2"/>
    <property type="match status" value="1"/>
</dbReference>
<evidence type="ECO:0000256" key="11">
    <source>
        <dbReference type="ARBA" id="ARBA00022837"/>
    </source>
</evidence>
<feature type="site" description="Important for catalytic activity" evidence="20">
    <location>
        <position position="261"/>
    </location>
</feature>
<dbReference type="SUPFAM" id="SSF52922">
    <property type="entry name" value="TK C-terminal domain-like"/>
    <property type="match status" value="1"/>
</dbReference>
<evidence type="ECO:0000256" key="5">
    <source>
        <dbReference type="ARBA" id="ARBA00007131"/>
    </source>
</evidence>
<evidence type="ECO:0000256" key="3">
    <source>
        <dbReference type="ARBA" id="ARBA00001941"/>
    </source>
</evidence>
<dbReference type="InterPro" id="IPR005474">
    <property type="entry name" value="Transketolase_N"/>
</dbReference>
<evidence type="ECO:0000256" key="16">
    <source>
        <dbReference type="PIRSR" id="PIRSR605478-1"/>
    </source>
</evidence>
<dbReference type="InterPro" id="IPR009014">
    <property type="entry name" value="Transketo_C/PFOR_II"/>
</dbReference>
<evidence type="ECO:0000313" key="24">
    <source>
        <dbReference type="EMBL" id="AOO66161.1"/>
    </source>
</evidence>
<feature type="binding site" evidence="17">
    <location>
        <position position="460"/>
    </location>
    <ligand>
        <name>substrate</name>
    </ligand>
</feature>
<feature type="binding site" evidence="17">
    <location>
        <position position="261"/>
    </location>
    <ligand>
        <name>substrate</name>
    </ligand>
</feature>
<keyword evidence="22" id="KW-1133">Transmembrane helix</keyword>
<evidence type="ECO:0000256" key="4">
    <source>
        <dbReference type="ARBA" id="ARBA00002931"/>
    </source>
</evidence>
<evidence type="ECO:0000256" key="1">
    <source>
        <dbReference type="ARBA" id="ARBA00001913"/>
    </source>
</evidence>
<dbReference type="CDD" id="cd07033">
    <property type="entry name" value="TPP_PYR_DXS_TK_like"/>
    <property type="match status" value="1"/>
</dbReference>
<dbReference type="InterPro" id="IPR055152">
    <property type="entry name" value="Transketolase-like_C_2"/>
</dbReference>
<dbReference type="Pfam" id="PF22613">
    <property type="entry name" value="Transketolase_C_1"/>
    <property type="match status" value="1"/>
</dbReference>
<evidence type="ECO:0000256" key="19">
    <source>
        <dbReference type="PIRSR" id="PIRSR605478-4"/>
    </source>
</evidence>
<feature type="binding site" evidence="18">
    <location>
        <position position="424"/>
    </location>
    <ligand>
        <name>thiamine diphosphate</name>
        <dbReference type="ChEBI" id="CHEBI:58937"/>
    </ligand>
</feature>
<comment type="cofactor">
    <cofactor evidence="2">
        <name>Mn(2+)</name>
        <dbReference type="ChEBI" id="CHEBI:29035"/>
    </cofactor>
</comment>
<dbReference type="PANTHER" id="PTHR43522:SF2">
    <property type="entry name" value="TRANSKETOLASE 1-RELATED"/>
    <property type="match status" value="1"/>
</dbReference>
<comment type="cofactor">
    <cofactor evidence="1">
        <name>Ca(2+)</name>
        <dbReference type="ChEBI" id="CHEBI:29108"/>
    </cofactor>
</comment>
<dbReference type="NCBIfam" id="TIGR00232">
    <property type="entry name" value="tktlase_bact"/>
    <property type="match status" value="1"/>
</dbReference>
<dbReference type="Pfam" id="PF02779">
    <property type="entry name" value="Transket_pyr"/>
    <property type="match status" value="1"/>
</dbReference>
<dbReference type="InterPro" id="IPR033247">
    <property type="entry name" value="Transketolase_fam"/>
</dbReference>
<keyword evidence="9 21" id="KW-0808">Transferase</keyword>
<dbReference type="SUPFAM" id="SSF52518">
    <property type="entry name" value="Thiamin diphosphate-binding fold (THDP-binding)"/>
    <property type="match status" value="2"/>
</dbReference>
<feature type="binding site" evidence="17">
    <location>
        <position position="29"/>
    </location>
    <ligand>
        <name>substrate</name>
    </ligand>
</feature>
<dbReference type="RefSeq" id="WP_069478750.1">
    <property type="nucleotide sequence ID" value="NZ_CP017111.1"/>
</dbReference>
<dbReference type="PANTHER" id="PTHR43522">
    <property type="entry name" value="TRANSKETOLASE"/>
    <property type="match status" value="1"/>
</dbReference>
<dbReference type="InterPro" id="IPR005478">
    <property type="entry name" value="Transketolase_bac-like"/>
</dbReference>
<dbReference type="KEGG" id="shal:SHALO_2401"/>
<protein>
    <recommendedName>
        <fullName evidence="8 15">Transketolase</fullName>
        <ecNumber evidence="7 15">2.2.1.1</ecNumber>
    </recommendedName>
</protein>
<keyword evidence="13 18" id="KW-0786">Thiamine pyrophosphate</keyword>
<feature type="binding site" evidence="18">
    <location>
        <position position="187"/>
    </location>
    <ligand>
        <name>thiamine diphosphate</name>
        <dbReference type="ChEBI" id="CHEBI:58937"/>
    </ligand>
</feature>
<feature type="domain" description="Transketolase-like pyrimidine-binding" evidence="23">
    <location>
        <begin position="345"/>
        <end position="511"/>
    </location>
</feature>
<evidence type="ECO:0000259" key="23">
    <source>
        <dbReference type="SMART" id="SM00861"/>
    </source>
</evidence>
<evidence type="ECO:0000256" key="15">
    <source>
        <dbReference type="NCBIfam" id="TIGR00232"/>
    </source>
</evidence>
<dbReference type="Proteomes" id="UP000094609">
    <property type="component" value="Chromosome"/>
</dbReference>
<dbReference type="InterPro" id="IPR020826">
    <property type="entry name" value="Transketolase_BS"/>
</dbReference>
<feature type="binding site" evidence="19">
    <location>
        <position position="189"/>
    </location>
    <ligand>
        <name>Mg(2+)</name>
        <dbReference type="ChEBI" id="CHEBI:18420"/>
    </ligand>
</feature>
<feature type="binding site" evidence="17">
    <location>
        <position position="456"/>
    </location>
    <ligand>
        <name>substrate</name>
    </ligand>
</feature>
<name>A0A1D7TME1_9BACT</name>
<comment type="cofactor">
    <cofactor evidence="19">
        <name>Mg(2+)</name>
        <dbReference type="ChEBI" id="CHEBI:18420"/>
    </cofactor>
    <text evidence="19">Binds 1 Mg(2+) ion per subunit. Can also utilize other divalent metal cations, such as Ca(2+), Mn(2+) and Co(2+).</text>
</comment>
<feature type="binding site" evidence="18">
    <location>
        <position position="158"/>
    </location>
    <ligand>
        <name>thiamine diphosphate</name>
        <dbReference type="ChEBI" id="CHEBI:58937"/>
    </ligand>
</feature>
<comment type="function">
    <text evidence="4 21">Catalyzes the transfer of a two-carbon ketol group from a ketose donor to an aldose acceptor, via a covalent intermediate with the cofactor thiamine pyrophosphate.</text>
</comment>
<evidence type="ECO:0000256" key="10">
    <source>
        <dbReference type="ARBA" id="ARBA00022723"/>
    </source>
</evidence>
<dbReference type="STRING" id="1193502.SHALO_2401"/>
<evidence type="ECO:0000256" key="21">
    <source>
        <dbReference type="RuleBase" id="RU004996"/>
    </source>
</evidence>
<dbReference type="Pfam" id="PF00456">
    <property type="entry name" value="Transketolase_N"/>
    <property type="match status" value="1"/>
</dbReference>
<evidence type="ECO:0000256" key="13">
    <source>
        <dbReference type="ARBA" id="ARBA00023052"/>
    </source>
</evidence>
<accession>A0A1D7TME1</accession>
<comment type="catalytic activity">
    <reaction evidence="14 21">
        <text>D-sedoheptulose 7-phosphate + D-glyceraldehyde 3-phosphate = aldehydo-D-ribose 5-phosphate + D-xylulose 5-phosphate</text>
        <dbReference type="Rhea" id="RHEA:10508"/>
        <dbReference type="ChEBI" id="CHEBI:57483"/>
        <dbReference type="ChEBI" id="CHEBI:57737"/>
        <dbReference type="ChEBI" id="CHEBI:58273"/>
        <dbReference type="ChEBI" id="CHEBI:59776"/>
        <dbReference type="EC" id="2.2.1.1"/>
    </reaction>
</comment>
<comment type="cofactor">
    <cofactor evidence="18">
        <name>thiamine diphosphate</name>
        <dbReference type="ChEBI" id="CHEBI:58937"/>
    </cofactor>
    <text evidence="18">Binds 1 thiamine pyrophosphate per subunit. During the reaction, the substrate forms a covalent intermediate with the cofactor.</text>
</comment>
<evidence type="ECO:0000256" key="17">
    <source>
        <dbReference type="PIRSR" id="PIRSR605478-2"/>
    </source>
</evidence>
<dbReference type="CDD" id="cd02012">
    <property type="entry name" value="TPP_TK"/>
    <property type="match status" value="1"/>
</dbReference>
<dbReference type="GO" id="GO:0005829">
    <property type="term" value="C:cytosol"/>
    <property type="evidence" value="ECO:0007669"/>
    <property type="project" value="TreeGrafter"/>
</dbReference>
<dbReference type="Gene3D" id="3.40.50.970">
    <property type="match status" value="2"/>
</dbReference>
<feature type="binding site" evidence="19">
    <location>
        <position position="187"/>
    </location>
    <ligand>
        <name>Mg(2+)</name>
        <dbReference type="ChEBI" id="CHEBI:18420"/>
    </ligand>
</feature>
<feature type="binding site" evidence="19">
    <location>
        <position position="157"/>
    </location>
    <ligand>
        <name>Mg(2+)</name>
        <dbReference type="ChEBI" id="CHEBI:18420"/>
    </ligand>
</feature>
<evidence type="ECO:0000256" key="9">
    <source>
        <dbReference type="ARBA" id="ARBA00022679"/>
    </source>
</evidence>
<dbReference type="EMBL" id="CP017111">
    <property type="protein sequence ID" value="AOO66161.1"/>
    <property type="molecule type" value="Genomic_DNA"/>
</dbReference>
<evidence type="ECO:0000256" key="2">
    <source>
        <dbReference type="ARBA" id="ARBA00001936"/>
    </source>
</evidence>
<evidence type="ECO:0000256" key="12">
    <source>
        <dbReference type="ARBA" id="ARBA00022842"/>
    </source>
</evidence>
<feature type="binding site" evidence="17">
    <location>
        <position position="375"/>
    </location>
    <ligand>
        <name>substrate</name>
    </ligand>
</feature>
<reference evidence="25" key="1">
    <citation type="submission" date="2016-08" db="EMBL/GenBank/DDBJ databases">
        <title>Complete genome sequence of the organohalide-respiring Epsilonproteobacterium Sulfurospirillum halorespirans.</title>
        <authorList>
            <person name="Goris T."/>
            <person name="Zimmermann J."/>
            <person name="Schenz B."/>
            <person name="Lemos M."/>
            <person name="Hackermueller J."/>
            <person name="Diekert G."/>
        </authorList>
    </citation>
    <scope>NUCLEOTIDE SEQUENCE [LARGE SCALE GENOMIC DNA]</scope>
    <source>
        <strain>DSM 13726</strain>
        <strain evidence="25">PCE-M2</strain>
    </source>
</reference>
<comment type="similarity">
    <text evidence="5 21">Belongs to the transketolase family.</text>
</comment>
<keyword evidence="22" id="KW-0812">Transmembrane</keyword>
<feature type="binding site" evidence="17">
    <location>
        <position position="506"/>
    </location>
    <ligand>
        <name>substrate</name>
    </ligand>
</feature>
<dbReference type="InterPro" id="IPR049557">
    <property type="entry name" value="Transketolase_CS"/>
</dbReference>
<gene>
    <name evidence="24" type="ORF">SHALO_2401</name>
</gene>
<dbReference type="GO" id="GO:0046872">
    <property type="term" value="F:metal ion binding"/>
    <property type="evidence" value="ECO:0007669"/>
    <property type="project" value="UniProtKB-KW"/>
</dbReference>
<dbReference type="SMART" id="SM00861">
    <property type="entry name" value="Transket_pyr"/>
    <property type="match status" value="1"/>
</dbReference>
<dbReference type="InterPro" id="IPR029061">
    <property type="entry name" value="THDP-binding"/>
</dbReference>
<feature type="binding site" evidence="18">
    <location>
        <position position="261"/>
    </location>
    <ligand>
        <name>thiamine diphosphate</name>
        <dbReference type="ChEBI" id="CHEBI:58937"/>
    </ligand>
</feature>
<dbReference type="GO" id="GO:0006098">
    <property type="term" value="P:pentose-phosphate shunt"/>
    <property type="evidence" value="ECO:0007669"/>
    <property type="project" value="TreeGrafter"/>
</dbReference>
<comment type="subunit">
    <text evidence="6 21">Homodimer.</text>
</comment>
<evidence type="ECO:0000256" key="14">
    <source>
        <dbReference type="ARBA" id="ARBA00049473"/>
    </source>
</evidence>
<sequence>MENKKILKKQADTIRFLAADMVQRANSGHPGAPMGLADIVTILARHITHNPKNPKWLNRDRLVFSGGHASALVYSFLHLSGYDISLEDLQNFRQLGSKTPGHPEYGDVPGVEVTTGPLGQGITNAVGFAMAAKYAATVLNQPKAEVITHKVYCLCGDGDLQEGISYEACSLAGHLSLDNLVVIYDSNAITIEGDTSIAWSEDVKHRFEAQGWEVSRIDGHDFDEINAVLEQSKEQTKPYLIIADTTIAKGACQMEGSHHAHGAPLGCEEIKNSKIKAGFDPEKSFSVDEDVYARFSCALEKGDLAEANWNARVKNDLSSDQKALLEALLNPDFSKIEWPNFESDVATRDSNGKILNAIAQAIPGFLGGSADLGPSNKSELTGLGDYPLGRNIHFGIREHAMGAIINAFALYGLFIPFGATFFIFSDYMKPSVRLAALMKLKNFYIWTHDSIGVGEDGPTHQPIEQLSQFRALPNFYVYRPCDGRENVKAWKKALSMQAPAAFVCSRQKLRALKDDRAHGDVENGGYLLKRRENAQVTLMASGSEVYLALEVACYLSMFGIPSNMVSVPCFDLLNEQDEAYIQTIIEPQTKVIAIEAGAGIEWYRYADKVICMERFGASGPAELLFDKFGFTAHKATKSACEFLGLDYEALKAELEHDNEKKHCI</sequence>
<evidence type="ECO:0000256" key="8">
    <source>
        <dbReference type="ARBA" id="ARBA00016662"/>
    </source>
</evidence>
<dbReference type="EC" id="2.2.1.1" evidence="7 15"/>
<feature type="binding site" evidence="18">
    <location>
        <position position="68"/>
    </location>
    <ligand>
        <name>thiamine diphosphate</name>
        <dbReference type="ChEBI" id="CHEBI:58937"/>
    </ligand>
</feature>
<organism evidence="24 25">
    <name type="scientific">Sulfurospirillum halorespirans DSM 13726</name>
    <dbReference type="NCBI Taxonomy" id="1193502"/>
    <lineage>
        <taxon>Bacteria</taxon>
        <taxon>Pseudomonadati</taxon>
        <taxon>Campylobacterota</taxon>
        <taxon>Epsilonproteobacteria</taxon>
        <taxon>Campylobacterales</taxon>
        <taxon>Sulfurospirillaceae</taxon>
        <taxon>Sulfurospirillum</taxon>
    </lineage>
</organism>
<evidence type="ECO:0000256" key="18">
    <source>
        <dbReference type="PIRSR" id="PIRSR605478-3"/>
    </source>
</evidence>
<evidence type="ECO:0000256" key="7">
    <source>
        <dbReference type="ARBA" id="ARBA00013152"/>
    </source>
</evidence>
<dbReference type="GO" id="GO:0004802">
    <property type="term" value="F:transketolase activity"/>
    <property type="evidence" value="ECO:0007669"/>
    <property type="project" value="UniProtKB-UniRule"/>
</dbReference>
<keyword evidence="12 19" id="KW-0460">Magnesium</keyword>
<keyword evidence="10 19" id="KW-0479">Metal-binding</keyword>
<feature type="binding site" evidence="17">
    <location>
        <position position="348"/>
    </location>
    <ligand>
        <name>substrate</name>
    </ligand>
</feature>
<dbReference type="Gene3D" id="3.40.50.920">
    <property type="match status" value="1"/>
</dbReference>
<dbReference type="PROSITE" id="PS00801">
    <property type="entry name" value="TRANSKETOLASE_1"/>
    <property type="match status" value="1"/>
</dbReference>
<keyword evidence="25" id="KW-1185">Reference proteome</keyword>
<dbReference type="FunFam" id="3.40.50.970:FF:000045">
    <property type="entry name" value="Transketolase"/>
    <property type="match status" value="1"/>
</dbReference>
<comment type="cofactor">
    <cofactor evidence="3">
        <name>Co(2+)</name>
        <dbReference type="ChEBI" id="CHEBI:48828"/>
    </cofactor>
</comment>
<dbReference type="FunFam" id="3.40.50.970:FF:000081">
    <property type="entry name" value="Transketolase"/>
    <property type="match status" value="1"/>
</dbReference>
<keyword evidence="11 21" id="KW-0106">Calcium</keyword>
<evidence type="ECO:0000313" key="25">
    <source>
        <dbReference type="Proteomes" id="UP000094609"/>
    </source>
</evidence>
<feature type="transmembrane region" description="Helical" evidence="22">
    <location>
        <begin position="400"/>
        <end position="424"/>
    </location>
</feature>
<feature type="binding site" evidence="17">
    <location>
        <position position="448"/>
    </location>
    <ligand>
        <name>substrate</name>
    </ligand>
</feature>
<evidence type="ECO:0000256" key="6">
    <source>
        <dbReference type="ARBA" id="ARBA00011738"/>
    </source>
</evidence>
<evidence type="ECO:0000256" key="22">
    <source>
        <dbReference type="SAM" id="Phobius"/>
    </source>
</evidence>
<feature type="binding site" evidence="18">
    <location>
        <begin position="116"/>
        <end position="118"/>
    </location>
    <ligand>
        <name>thiamine diphosphate</name>
        <dbReference type="ChEBI" id="CHEBI:58937"/>
    </ligand>
</feature>
<dbReference type="InterPro" id="IPR005475">
    <property type="entry name" value="Transketolase-like_Pyr-bd"/>
</dbReference>
<feature type="site" description="Important for catalytic activity" evidence="20">
    <location>
        <position position="29"/>
    </location>
</feature>
<evidence type="ECO:0000256" key="20">
    <source>
        <dbReference type="PIRSR" id="PIRSR605478-5"/>
    </source>
</evidence>